<name>A0A433CY93_9FUNG</name>
<dbReference type="PANTHER" id="PTHR31047">
    <property type="entry name" value="MEIOTICALLY UP-REGULATED GENE 157 PROTEIN"/>
    <property type="match status" value="1"/>
</dbReference>
<evidence type="ECO:0000313" key="2">
    <source>
        <dbReference type="Proteomes" id="UP000268093"/>
    </source>
</evidence>
<dbReference type="InterPro" id="IPR008313">
    <property type="entry name" value="GH125"/>
</dbReference>
<reference evidence="1 2" key="1">
    <citation type="journal article" date="2018" name="New Phytol.">
        <title>Phylogenomics of Endogonaceae and evolution of mycorrhizas within Mucoromycota.</title>
        <authorList>
            <person name="Chang Y."/>
            <person name="Desiro A."/>
            <person name="Na H."/>
            <person name="Sandor L."/>
            <person name="Lipzen A."/>
            <person name="Clum A."/>
            <person name="Barry K."/>
            <person name="Grigoriev I.V."/>
            <person name="Martin F.M."/>
            <person name="Stajich J.E."/>
            <person name="Smith M.E."/>
            <person name="Bonito G."/>
            <person name="Spatafora J.W."/>
        </authorList>
    </citation>
    <scope>NUCLEOTIDE SEQUENCE [LARGE SCALE GENOMIC DNA]</scope>
    <source>
        <strain evidence="1 2">GMNB39</strain>
    </source>
</reference>
<evidence type="ECO:0000313" key="1">
    <source>
        <dbReference type="EMBL" id="RUP43549.1"/>
    </source>
</evidence>
<dbReference type="GO" id="GO:0005975">
    <property type="term" value="P:carbohydrate metabolic process"/>
    <property type="evidence" value="ECO:0007669"/>
    <property type="project" value="InterPro"/>
</dbReference>
<dbReference type="Gene3D" id="1.50.10.10">
    <property type="match status" value="1"/>
</dbReference>
<dbReference type="EMBL" id="RBNI01010717">
    <property type="protein sequence ID" value="RUP43549.1"/>
    <property type="molecule type" value="Genomic_DNA"/>
</dbReference>
<dbReference type="AlphaFoldDB" id="A0A433CY93"/>
<proteinExistence type="predicted"/>
<organism evidence="1 2">
    <name type="scientific">Jimgerdemannia flammicorona</name>
    <dbReference type="NCBI Taxonomy" id="994334"/>
    <lineage>
        <taxon>Eukaryota</taxon>
        <taxon>Fungi</taxon>
        <taxon>Fungi incertae sedis</taxon>
        <taxon>Mucoromycota</taxon>
        <taxon>Mucoromycotina</taxon>
        <taxon>Endogonomycetes</taxon>
        <taxon>Endogonales</taxon>
        <taxon>Endogonaceae</taxon>
        <taxon>Jimgerdemannia</taxon>
    </lineage>
</organism>
<comment type="caution">
    <text evidence="1">The sequence shown here is derived from an EMBL/GenBank/DDBJ whole genome shotgun (WGS) entry which is preliminary data.</text>
</comment>
<gene>
    <name evidence="1" type="ORF">BC936DRAFT_137020</name>
</gene>
<sequence>MWLRDSTNQRHQINPSRQLQITHYQHLPPPKVLPYVAYANKDPTLKTFLRGVVLLQARYVSHHPYANAFQAPPESGIRPTGWHSDNVFPPMDSTEVYEAKYEVDSLSAFLKISYHYHAATGDVSFVFHPIWMAAAEKAVLTMRHQQEATFDSEGRQNIPRYNFTRHAQNPTDTQFLGGNGQPIRFTGMIKSHFRPSDDSSVFPFFVPGNAMASVELEHLAQLLDTAGANKELSQQARAFSVEIRNAIYKNAVVKHPEFGDIFACESIGFFLLEC</sequence>
<accession>A0A433CY93</accession>
<dbReference type="OrthoDB" id="7771656at2759"/>
<dbReference type="Proteomes" id="UP000268093">
    <property type="component" value="Unassembled WGS sequence"/>
</dbReference>
<dbReference type="SUPFAM" id="SSF48208">
    <property type="entry name" value="Six-hairpin glycosidases"/>
    <property type="match status" value="1"/>
</dbReference>
<dbReference type="PANTHER" id="PTHR31047:SF0">
    <property type="entry name" value="MEIOTICALLY UP-REGULATED GENE 157 PROTEIN"/>
    <property type="match status" value="1"/>
</dbReference>
<dbReference type="InterPro" id="IPR008928">
    <property type="entry name" value="6-hairpin_glycosidase_sf"/>
</dbReference>
<protein>
    <submittedName>
        <fullName evidence="1">Uncharacterized protein</fullName>
    </submittedName>
</protein>
<dbReference type="InterPro" id="IPR012341">
    <property type="entry name" value="6hp_glycosidase-like_sf"/>
</dbReference>
<dbReference type="GO" id="GO:0003824">
    <property type="term" value="F:catalytic activity"/>
    <property type="evidence" value="ECO:0007669"/>
    <property type="project" value="UniProtKB-ARBA"/>
</dbReference>
<dbReference type="Pfam" id="PF06824">
    <property type="entry name" value="Glyco_hydro_125"/>
    <property type="match status" value="1"/>
</dbReference>
<keyword evidence="2" id="KW-1185">Reference proteome</keyword>
<dbReference type="SMART" id="SM01149">
    <property type="entry name" value="DUF1237"/>
    <property type="match status" value="1"/>
</dbReference>